<sequence>MYTKFKHIHLTFKQRKSNSPGSIFHVAAGFQLALYKGQKVAVKNLDLSKINLSRQLLLELKLVREMNHDNLLRYVGLCVTEPNFAIVTDFATRGTLMDMLSNHSINIDWMFSCSIITDIAEGMNFIHGSKIEYHGSLRSDNCLIDGRFVVKLSNFGLKELLQQTVAPQHEDACEYTRHI</sequence>
<dbReference type="SMART" id="SM00219">
    <property type="entry name" value="TyrKc"/>
    <property type="match status" value="1"/>
</dbReference>
<comment type="caution">
    <text evidence="7">The sequence shown here is derived from an EMBL/GenBank/DDBJ whole genome shotgun (WGS) entry which is preliminary data.</text>
</comment>
<reference evidence="7 8" key="1">
    <citation type="journal article" date="2022" name="Nat. Ecol. Evol.">
        <title>A masculinizing supergene underlies an exaggerated male reproductive morph in a spider.</title>
        <authorList>
            <person name="Hendrickx F."/>
            <person name="De Corte Z."/>
            <person name="Sonet G."/>
            <person name="Van Belleghem S.M."/>
            <person name="Kostlbacher S."/>
            <person name="Vangestel C."/>
        </authorList>
    </citation>
    <scope>NUCLEOTIDE SEQUENCE [LARGE SCALE GENOMIC DNA]</scope>
    <source>
        <strain evidence="7">W744_W776</strain>
    </source>
</reference>
<evidence type="ECO:0000256" key="3">
    <source>
        <dbReference type="ARBA" id="ARBA00022741"/>
    </source>
</evidence>
<keyword evidence="8" id="KW-1185">Reference proteome</keyword>
<dbReference type="EC" id="4.6.1.2" evidence="2"/>
<keyword evidence="4" id="KW-0456">Lyase</keyword>
<dbReference type="GO" id="GO:0004383">
    <property type="term" value="F:guanylate cyclase activity"/>
    <property type="evidence" value="ECO:0007669"/>
    <property type="project" value="UniProtKB-EC"/>
</dbReference>
<dbReference type="GO" id="GO:0005886">
    <property type="term" value="C:plasma membrane"/>
    <property type="evidence" value="ECO:0007669"/>
    <property type="project" value="TreeGrafter"/>
</dbReference>
<proteinExistence type="predicted"/>
<evidence type="ECO:0000313" key="7">
    <source>
        <dbReference type="EMBL" id="KAG8171898.1"/>
    </source>
</evidence>
<evidence type="ECO:0000256" key="1">
    <source>
        <dbReference type="ARBA" id="ARBA00001436"/>
    </source>
</evidence>
<feature type="domain" description="Protein kinase" evidence="6">
    <location>
        <begin position="12"/>
        <end position="179"/>
    </location>
</feature>
<accession>A0AAV6TJN0</accession>
<dbReference type="SUPFAM" id="SSF56112">
    <property type="entry name" value="Protein kinase-like (PK-like)"/>
    <property type="match status" value="1"/>
</dbReference>
<dbReference type="GO" id="GO:0005524">
    <property type="term" value="F:ATP binding"/>
    <property type="evidence" value="ECO:0007669"/>
    <property type="project" value="InterPro"/>
</dbReference>
<dbReference type="PANTHER" id="PTHR11920">
    <property type="entry name" value="GUANYLYL CYCLASE"/>
    <property type="match status" value="1"/>
</dbReference>
<keyword evidence="3" id="KW-0547">Nucleotide-binding</keyword>
<dbReference type="Gene3D" id="1.10.510.10">
    <property type="entry name" value="Transferase(Phosphotransferase) domain 1"/>
    <property type="match status" value="1"/>
</dbReference>
<name>A0AAV6TJN0_9ARAC</name>
<dbReference type="InterPro" id="IPR020635">
    <property type="entry name" value="Tyr_kinase_cat_dom"/>
</dbReference>
<dbReference type="GO" id="GO:0007168">
    <property type="term" value="P:receptor guanylyl cyclase signaling pathway"/>
    <property type="evidence" value="ECO:0007669"/>
    <property type="project" value="TreeGrafter"/>
</dbReference>
<comment type="catalytic activity">
    <reaction evidence="1">
        <text>GTP = 3',5'-cyclic GMP + diphosphate</text>
        <dbReference type="Rhea" id="RHEA:13665"/>
        <dbReference type="ChEBI" id="CHEBI:33019"/>
        <dbReference type="ChEBI" id="CHEBI:37565"/>
        <dbReference type="ChEBI" id="CHEBI:57746"/>
        <dbReference type="EC" id="4.6.1.2"/>
    </reaction>
</comment>
<dbReference type="GO" id="GO:0001653">
    <property type="term" value="F:peptide receptor activity"/>
    <property type="evidence" value="ECO:0007669"/>
    <property type="project" value="TreeGrafter"/>
</dbReference>
<dbReference type="EMBL" id="JAFNEN010003420">
    <property type="protein sequence ID" value="KAG8171898.1"/>
    <property type="molecule type" value="Genomic_DNA"/>
</dbReference>
<dbReference type="InterPro" id="IPR000719">
    <property type="entry name" value="Prot_kinase_dom"/>
</dbReference>
<keyword evidence="5" id="KW-0141">cGMP biosynthesis</keyword>
<dbReference type="GO" id="GO:0004016">
    <property type="term" value="F:adenylate cyclase activity"/>
    <property type="evidence" value="ECO:0007669"/>
    <property type="project" value="TreeGrafter"/>
</dbReference>
<evidence type="ECO:0000313" key="8">
    <source>
        <dbReference type="Proteomes" id="UP000827092"/>
    </source>
</evidence>
<protein>
    <recommendedName>
        <fullName evidence="2">guanylate cyclase</fullName>
        <ecNumber evidence="2">4.6.1.2</ecNumber>
    </recommendedName>
</protein>
<dbReference type="InterPro" id="IPR050401">
    <property type="entry name" value="Cyclic_nucleotide_synthase"/>
</dbReference>
<organism evidence="7 8">
    <name type="scientific">Oedothorax gibbosus</name>
    <dbReference type="NCBI Taxonomy" id="931172"/>
    <lineage>
        <taxon>Eukaryota</taxon>
        <taxon>Metazoa</taxon>
        <taxon>Ecdysozoa</taxon>
        <taxon>Arthropoda</taxon>
        <taxon>Chelicerata</taxon>
        <taxon>Arachnida</taxon>
        <taxon>Araneae</taxon>
        <taxon>Araneomorphae</taxon>
        <taxon>Entelegynae</taxon>
        <taxon>Araneoidea</taxon>
        <taxon>Linyphiidae</taxon>
        <taxon>Erigoninae</taxon>
        <taxon>Oedothorax</taxon>
    </lineage>
</organism>
<evidence type="ECO:0000256" key="5">
    <source>
        <dbReference type="ARBA" id="ARBA00023293"/>
    </source>
</evidence>
<evidence type="ECO:0000256" key="2">
    <source>
        <dbReference type="ARBA" id="ARBA00012202"/>
    </source>
</evidence>
<gene>
    <name evidence="7" type="ORF">JTE90_009822</name>
</gene>
<dbReference type="Proteomes" id="UP000827092">
    <property type="component" value="Unassembled WGS sequence"/>
</dbReference>
<dbReference type="AlphaFoldDB" id="A0AAV6TJN0"/>
<dbReference type="Pfam" id="PF07714">
    <property type="entry name" value="PK_Tyr_Ser-Thr"/>
    <property type="match status" value="1"/>
</dbReference>
<dbReference type="GO" id="GO:0004713">
    <property type="term" value="F:protein tyrosine kinase activity"/>
    <property type="evidence" value="ECO:0007669"/>
    <property type="project" value="InterPro"/>
</dbReference>
<evidence type="ECO:0000259" key="6">
    <source>
        <dbReference type="PROSITE" id="PS50011"/>
    </source>
</evidence>
<dbReference type="InterPro" id="IPR011009">
    <property type="entry name" value="Kinase-like_dom_sf"/>
</dbReference>
<dbReference type="InterPro" id="IPR001245">
    <property type="entry name" value="Ser-Thr/Tyr_kinase_cat_dom"/>
</dbReference>
<dbReference type="PROSITE" id="PS50011">
    <property type="entry name" value="PROTEIN_KINASE_DOM"/>
    <property type="match status" value="1"/>
</dbReference>
<dbReference type="PANTHER" id="PTHR11920:SF494">
    <property type="entry name" value="ATRIAL NATRIURETIC PEPTIDE RECEPTOR 2"/>
    <property type="match status" value="1"/>
</dbReference>
<evidence type="ECO:0000256" key="4">
    <source>
        <dbReference type="ARBA" id="ARBA00023239"/>
    </source>
</evidence>